<organism evidence="2 3">
    <name type="scientific">Pleurodeles waltl</name>
    <name type="common">Iberian ribbed newt</name>
    <dbReference type="NCBI Taxonomy" id="8319"/>
    <lineage>
        <taxon>Eukaryota</taxon>
        <taxon>Metazoa</taxon>
        <taxon>Chordata</taxon>
        <taxon>Craniata</taxon>
        <taxon>Vertebrata</taxon>
        <taxon>Euteleostomi</taxon>
        <taxon>Amphibia</taxon>
        <taxon>Batrachia</taxon>
        <taxon>Caudata</taxon>
        <taxon>Salamandroidea</taxon>
        <taxon>Salamandridae</taxon>
        <taxon>Pleurodelinae</taxon>
        <taxon>Pleurodeles</taxon>
    </lineage>
</organism>
<gene>
    <name evidence="2" type="ORF">NDU88_004118</name>
</gene>
<feature type="non-terminal residue" evidence="2">
    <location>
        <position position="1"/>
    </location>
</feature>
<reference evidence="2" key="1">
    <citation type="journal article" date="2022" name="bioRxiv">
        <title>Sequencing and chromosome-scale assembly of the giantPleurodeles waltlgenome.</title>
        <authorList>
            <person name="Brown T."/>
            <person name="Elewa A."/>
            <person name="Iarovenko S."/>
            <person name="Subramanian E."/>
            <person name="Araus A.J."/>
            <person name="Petzold A."/>
            <person name="Susuki M."/>
            <person name="Suzuki K.-i.T."/>
            <person name="Hayashi T."/>
            <person name="Toyoda A."/>
            <person name="Oliveira C."/>
            <person name="Osipova E."/>
            <person name="Leigh N.D."/>
            <person name="Simon A."/>
            <person name="Yun M.H."/>
        </authorList>
    </citation>
    <scope>NUCLEOTIDE SEQUENCE</scope>
    <source>
        <strain evidence="2">20211129_DDA</strain>
        <tissue evidence="2">Liver</tissue>
    </source>
</reference>
<protein>
    <submittedName>
        <fullName evidence="2">Uncharacterized protein</fullName>
    </submittedName>
</protein>
<name>A0AAV7SHV4_PLEWA</name>
<dbReference type="AlphaFoldDB" id="A0AAV7SHV4"/>
<dbReference type="EMBL" id="JANPWB010000008">
    <property type="protein sequence ID" value="KAJ1163663.1"/>
    <property type="molecule type" value="Genomic_DNA"/>
</dbReference>
<comment type="caution">
    <text evidence="2">The sequence shown here is derived from an EMBL/GenBank/DDBJ whole genome shotgun (WGS) entry which is preliminary data.</text>
</comment>
<keyword evidence="3" id="KW-1185">Reference proteome</keyword>
<evidence type="ECO:0000313" key="3">
    <source>
        <dbReference type="Proteomes" id="UP001066276"/>
    </source>
</evidence>
<feature type="compositionally biased region" description="Polar residues" evidence="1">
    <location>
        <begin position="10"/>
        <end position="27"/>
    </location>
</feature>
<dbReference type="Proteomes" id="UP001066276">
    <property type="component" value="Chromosome 4_2"/>
</dbReference>
<feature type="non-terminal residue" evidence="2">
    <location>
        <position position="60"/>
    </location>
</feature>
<accession>A0AAV7SHV4</accession>
<evidence type="ECO:0000313" key="2">
    <source>
        <dbReference type="EMBL" id="KAJ1163663.1"/>
    </source>
</evidence>
<evidence type="ECO:0000256" key="1">
    <source>
        <dbReference type="SAM" id="MobiDB-lite"/>
    </source>
</evidence>
<proteinExistence type="predicted"/>
<feature type="region of interest" description="Disordered" evidence="1">
    <location>
        <begin position="1"/>
        <end position="27"/>
    </location>
</feature>
<sequence length="60" mass="6367">VKRQDMARTTDGQATEESSMSAASGSVTCGGWRCTVPQTSLQSLHALYAPSATPICQKHK</sequence>